<evidence type="ECO:0000313" key="1">
    <source>
        <dbReference type="EMBL" id="KAG4420613.1"/>
    </source>
</evidence>
<comment type="caution">
    <text evidence="1">The sequence shown here is derived from an EMBL/GenBank/DDBJ whole genome shotgun (WGS) entry which is preliminary data.</text>
</comment>
<organism evidence="1 2">
    <name type="scientific">Cadophora malorum</name>
    <dbReference type="NCBI Taxonomy" id="108018"/>
    <lineage>
        <taxon>Eukaryota</taxon>
        <taxon>Fungi</taxon>
        <taxon>Dikarya</taxon>
        <taxon>Ascomycota</taxon>
        <taxon>Pezizomycotina</taxon>
        <taxon>Leotiomycetes</taxon>
        <taxon>Helotiales</taxon>
        <taxon>Ploettnerulaceae</taxon>
        <taxon>Cadophora</taxon>
    </lineage>
</organism>
<gene>
    <name evidence="1" type="ORF">IFR04_006203</name>
</gene>
<accession>A0A8H7WAW0</accession>
<protein>
    <submittedName>
        <fullName evidence="1">Uncharacterized protein</fullName>
    </submittedName>
</protein>
<name>A0A8H7WAW0_9HELO</name>
<dbReference type="OrthoDB" id="3532572at2759"/>
<dbReference type="AlphaFoldDB" id="A0A8H7WAW0"/>
<reference evidence="1" key="1">
    <citation type="submission" date="2021-02" db="EMBL/GenBank/DDBJ databases">
        <title>Genome sequence Cadophora malorum strain M34.</title>
        <authorList>
            <person name="Stefanovic E."/>
            <person name="Vu D."/>
            <person name="Scully C."/>
            <person name="Dijksterhuis J."/>
            <person name="Roader J."/>
            <person name="Houbraken J."/>
        </authorList>
    </citation>
    <scope>NUCLEOTIDE SEQUENCE</scope>
    <source>
        <strain evidence="1">M34</strain>
    </source>
</reference>
<dbReference type="Proteomes" id="UP000664132">
    <property type="component" value="Unassembled WGS sequence"/>
</dbReference>
<sequence length="152" mass="17320">MDSILEPSPTIDIVDFEEPRTPTMTALNVAELHDWHSRTKDAELELAKERKRLYHERKRTRRLQNEANTYHNNLIISKRVSDEAIAQCQSLLHTNALLAQEVQKQKTAVETLEALIQKLCTQRKEESVFAQVPVWQAASTGLLSNGTEGEVD</sequence>
<dbReference type="EMBL" id="JAFJYH010000080">
    <property type="protein sequence ID" value="KAG4420613.1"/>
    <property type="molecule type" value="Genomic_DNA"/>
</dbReference>
<keyword evidence="2" id="KW-1185">Reference proteome</keyword>
<proteinExistence type="predicted"/>
<evidence type="ECO:0000313" key="2">
    <source>
        <dbReference type="Proteomes" id="UP000664132"/>
    </source>
</evidence>